<accession>A0A9W9NPJ7</accession>
<dbReference type="GO" id="GO:0005741">
    <property type="term" value="C:mitochondrial outer membrane"/>
    <property type="evidence" value="ECO:0007669"/>
    <property type="project" value="TreeGrafter"/>
</dbReference>
<dbReference type="GO" id="GO:0005789">
    <property type="term" value="C:endoplasmic reticulum membrane"/>
    <property type="evidence" value="ECO:0007669"/>
    <property type="project" value="TreeGrafter"/>
</dbReference>
<dbReference type="Proteomes" id="UP001150941">
    <property type="component" value="Unassembled WGS sequence"/>
</dbReference>
<reference evidence="1" key="2">
    <citation type="journal article" date="2023" name="IMA Fungus">
        <title>Comparative genomic study of the Penicillium genus elucidates a diverse pangenome and 15 lateral gene transfer events.</title>
        <authorList>
            <person name="Petersen C."/>
            <person name="Sorensen T."/>
            <person name="Nielsen M.R."/>
            <person name="Sondergaard T.E."/>
            <person name="Sorensen J.L."/>
            <person name="Fitzpatrick D.A."/>
            <person name="Frisvad J.C."/>
            <person name="Nielsen K.L."/>
        </authorList>
    </citation>
    <scope>NUCLEOTIDE SEQUENCE</scope>
    <source>
        <strain evidence="1">IBT 19713</strain>
    </source>
</reference>
<name>A0A9W9NPJ7_9EURO</name>
<dbReference type="OrthoDB" id="191139at2759"/>
<gene>
    <name evidence="1" type="ORF">N7468_008352</name>
</gene>
<dbReference type="AlphaFoldDB" id="A0A9W9NPJ7"/>
<reference evidence="1" key="1">
    <citation type="submission" date="2022-11" db="EMBL/GenBank/DDBJ databases">
        <authorList>
            <person name="Petersen C."/>
        </authorList>
    </citation>
    <scope>NUCLEOTIDE SEQUENCE</scope>
    <source>
        <strain evidence="1">IBT 19713</strain>
    </source>
</reference>
<comment type="caution">
    <text evidence="1">The sequence shown here is derived from an EMBL/GenBank/DDBJ whole genome shotgun (WGS) entry which is preliminary data.</text>
</comment>
<dbReference type="GeneID" id="83204951"/>
<organism evidence="1 2">
    <name type="scientific">Penicillium chermesinum</name>
    <dbReference type="NCBI Taxonomy" id="63820"/>
    <lineage>
        <taxon>Eukaryota</taxon>
        <taxon>Fungi</taxon>
        <taxon>Dikarya</taxon>
        <taxon>Ascomycota</taxon>
        <taxon>Pezizomycotina</taxon>
        <taxon>Eurotiomycetes</taxon>
        <taxon>Eurotiomycetidae</taxon>
        <taxon>Eurotiales</taxon>
        <taxon>Aspergillaceae</taxon>
        <taxon>Penicillium</taxon>
    </lineage>
</organism>
<dbReference type="RefSeq" id="XP_058327993.1">
    <property type="nucleotide sequence ID" value="XM_058477648.1"/>
</dbReference>
<dbReference type="Gene3D" id="3.40.50.720">
    <property type="entry name" value="NAD(P)-binding Rossmann-like Domain"/>
    <property type="match status" value="1"/>
</dbReference>
<dbReference type="GO" id="GO:0000253">
    <property type="term" value="F:3-beta-hydroxysteroid 3-dehydrogenase (NADP+) activity"/>
    <property type="evidence" value="ECO:0007669"/>
    <property type="project" value="TreeGrafter"/>
</dbReference>
<dbReference type="SUPFAM" id="SSF51735">
    <property type="entry name" value="NAD(P)-binding Rossmann-fold domains"/>
    <property type="match status" value="1"/>
</dbReference>
<dbReference type="GO" id="GO:0005811">
    <property type="term" value="C:lipid droplet"/>
    <property type="evidence" value="ECO:0007669"/>
    <property type="project" value="TreeGrafter"/>
</dbReference>
<keyword evidence="2" id="KW-1185">Reference proteome</keyword>
<evidence type="ECO:0000313" key="2">
    <source>
        <dbReference type="Proteomes" id="UP001150941"/>
    </source>
</evidence>
<evidence type="ECO:0000313" key="1">
    <source>
        <dbReference type="EMBL" id="KAJ5223810.1"/>
    </source>
</evidence>
<proteinExistence type="predicted"/>
<dbReference type="InterPro" id="IPR051593">
    <property type="entry name" value="Ergosterol_Biosynth_ERG27"/>
</dbReference>
<dbReference type="PANTHER" id="PTHR43647">
    <property type="entry name" value="DEHYDROGENASE"/>
    <property type="match status" value="1"/>
</dbReference>
<dbReference type="EMBL" id="JAPQKS010000006">
    <property type="protein sequence ID" value="KAJ5223810.1"/>
    <property type="molecule type" value="Genomic_DNA"/>
</dbReference>
<dbReference type="InterPro" id="IPR036291">
    <property type="entry name" value="NAD(P)-bd_dom_sf"/>
</dbReference>
<sequence>MGGSVVITGANGSLALGFVEAFLKSYPQYTLIAAVRNTSTKEDANTAKLASLIARYPKAKAHIESIDLGSLVSTRSFADNIAARIASKELPPIVAIICNAFTWSLESGQKFTVDDMEATFQVGHLSHYLLVLKLLGSMDVKSGRVVLLGSIVHFDLPNPISSLVAGFPEDFDKLVTPDADPSDLIHDRGFQRYANAKLANITFLYDLNKRLEKDPKLSNITVTAMDPGGLPDSRSQAGQKRAVRGFFALINVLMPALKYFTSQFRTTRDAGRDLATLSLDPSFKGKRGYYIGTREGTPSKVAMAEEVQKKLWDGCWKWANLTPEETVLQNSASNP</sequence>
<dbReference type="PANTHER" id="PTHR43647:SF4">
    <property type="entry name" value="KETOREDUCTASE (KR) DOMAIN-CONTAINING PROTEIN"/>
    <property type="match status" value="1"/>
</dbReference>
<protein>
    <submittedName>
        <fullName evidence="1">Uncharacterized protein</fullName>
    </submittedName>
</protein>